<protein>
    <submittedName>
        <fullName evidence="1">Uncharacterized protein</fullName>
    </submittedName>
</protein>
<dbReference type="EMBL" id="VSSQ01005135">
    <property type="protein sequence ID" value="MPM27996.1"/>
    <property type="molecule type" value="Genomic_DNA"/>
</dbReference>
<name>A0A644YHM2_9ZZZZ</name>
<organism evidence="1">
    <name type="scientific">bioreactor metagenome</name>
    <dbReference type="NCBI Taxonomy" id="1076179"/>
    <lineage>
        <taxon>unclassified sequences</taxon>
        <taxon>metagenomes</taxon>
        <taxon>ecological metagenomes</taxon>
    </lineage>
</organism>
<accession>A0A644YHM2</accession>
<dbReference type="AlphaFoldDB" id="A0A644YHM2"/>
<reference evidence="1" key="1">
    <citation type="submission" date="2019-08" db="EMBL/GenBank/DDBJ databases">
        <authorList>
            <person name="Kucharzyk K."/>
            <person name="Murdoch R.W."/>
            <person name="Higgins S."/>
            <person name="Loffler F."/>
        </authorList>
    </citation>
    <scope>NUCLEOTIDE SEQUENCE</scope>
</reference>
<gene>
    <name evidence="1" type="ORF">SDC9_74513</name>
</gene>
<comment type="caution">
    <text evidence="1">The sequence shown here is derived from an EMBL/GenBank/DDBJ whole genome shotgun (WGS) entry which is preliminary data.</text>
</comment>
<sequence>MLAHLLDDRRGGTFWSKQCIPCHHIEASDPLFGHRLHARQHVAGMPGRNAQRLQLAARNMGARCRNRVDHQRNLAADGVGQCLPRGLVLHAKQRCVRHLHELRKHHVGRGAGQPHIQRLRPGLGVGDQLGHAVRWQIGHRGADHHGQQPDHRHRLEVRHRVVARAGVQKLVGGVRRVGAQQKGISVRHRFGRCCSADVATRACLVFHHHRLTEGGGKLLPEQAHQHVCTLPGRIGHDHADRLVRPWVLRLRGQPLQRTRRSH</sequence>
<proteinExistence type="predicted"/>
<evidence type="ECO:0000313" key="1">
    <source>
        <dbReference type="EMBL" id="MPM27996.1"/>
    </source>
</evidence>